<evidence type="ECO:0000256" key="1">
    <source>
        <dbReference type="SAM" id="MobiDB-lite"/>
    </source>
</evidence>
<evidence type="ECO:0000313" key="2">
    <source>
        <dbReference type="EMBL" id="KAK5632656.1"/>
    </source>
</evidence>
<evidence type="ECO:0000313" key="3">
    <source>
        <dbReference type="Proteomes" id="UP001305414"/>
    </source>
</evidence>
<feature type="region of interest" description="Disordered" evidence="1">
    <location>
        <begin position="1"/>
        <end position="41"/>
    </location>
</feature>
<dbReference type="Proteomes" id="UP001305414">
    <property type="component" value="Unassembled WGS sequence"/>
</dbReference>
<organism evidence="2 3">
    <name type="scientific">Xylaria bambusicola</name>
    <dbReference type="NCBI Taxonomy" id="326684"/>
    <lineage>
        <taxon>Eukaryota</taxon>
        <taxon>Fungi</taxon>
        <taxon>Dikarya</taxon>
        <taxon>Ascomycota</taxon>
        <taxon>Pezizomycotina</taxon>
        <taxon>Sordariomycetes</taxon>
        <taxon>Xylariomycetidae</taxon>
        <taxon>Xylariales</taxon>
        <taxon>Xylariaceae</taxon>
        <taxon>Xylaria</taxon>
    </lineage>
</organism>
<dbReference type="EMBL" id="JAWHQM010000026">
    <property type="protein sequence ID" value="KAK5632656.1"/>
    <property type="molecule type" value="Genomic_DNA"/>
</dbReference>
<gene>
    <name evidence="2" type="ORF">RRF57_008370</name>
</gene>
<keyword evidence="3" id="KW-1185">Reference proteome</keyword>
<feature type="compositionally biased region" description="Basic and acidic residues" evidence="1">
    <location>
        <begin position="1"/>
        <end position="17"/>
    </location>
</feature>
<reference evidence="2 3" key="1">
    <citation type="submission" date="2023-10" db="EMBL/GenBank/DDBJ databases">
        <title>Draft genome sequence of Xylaria bambusicola isolate GMP-LS, the root and basal stem rot pathogen of sugarcane in Indonesia.</title>
        <authorList>
            <person name="Selvaraj P."/>
            <person name="Muralishankar V."/>
            <person name="Muruganantham S."/>
            <person name="Sp S."/>
            <person name="Haryani S."/>
            <person name="Lau K.J.X."/>
            <person name="Naqvi N.I."/>
        </authorList>
    </citation>
    <scope>NUCLEOTIDE SEQUENCE [LARGE SCALE GENOMIC DNA]</scope>
    <source>
        <strain evidence="2">GMP-LS</strain>
    </source>
</reference>
<dbReference type="AlphaFoldDB" id="A0AAN7UTT7"/>
<accession>A0AAN7UTT7</accession>
<name>A0AAN7UTT7_9PEZI</name>
<feature type="compositionally biased region" description="Polar residues" evidence="1">
    <location>
        <begin position="18"/>
        <end position="28"/>
    </location>
</feature>
<sequence>MRKRVEKNNAAHFKLYDTSRSPGSNEASKTPDSELFRRPSRPRGALDKCLVLAGPPVIGCAAAPNENSSEGYPLPPRAIADPSI</sequence>
<feature type="region of interest" description="Disordered" evidence="1">
    <location>
        <begin position="61"/>
        <end position="84"/>
    </location>
</feature>
<protein>
    <submittedName>
        <fullName evidence="2">Uncharacterized protein</fullName>
    </submittedName>
</protein>
<proteinExistence type="predicted"/>
<comment type="caution">
    <text evidence="2">The sequence shown here is derived from an EMBL/GenBank/DDBJ whole genome shotgun (WGS) entry which is preliminary data.</text>
</comment>